<keyword evidence="2" id="KW-1185">Reference proteome</keyword>
<evidence type="ECO:0000313" key="2">
    <source>
        <dbReference type="Proteomes" id="UP001497644"/>
    </source>
</evidence>
<reference evidence="1" key="1">
    <citation type="submission" date="2024-04" db="EMBL/GenBank/DDBJ databases">
        <authorList>
            <consortium name="Molecular Ecology Group"/>
        </authorList>
    </citation>
    <scope>NUCLEOTIDE SEQUENCE</scope>
</reference>
<comment type="caution">
    <text evidence="1">The sequence shown here is derived from an EMBL/GenBank/DDBJ whole genome shotgun (WGS) entry which is preliminary data.</text>
</comment>
<proteinExistence type="predicted"/>
<evidence type="ECO:0000313" key="1">
    <source>
        <dbReference type="EMBL" id="CAL1672601.1"/>
    </source>
</evidence>
<dbReference type="EMBL" id="CAXIPU020000721">
    <property type="protein sequence ID" value="CAL1672601.1"/>
    <property type="molecule type" value="Genomic_DNA"/>
</dbReference>
<organism evidence="1 2">
    <name type="scientific">Lasius platythorax</name>
    <dbReference type="NCBI Taxonomy" id="488582"/>
    <lineage>
        <taxon>Eukaryota</taxon>
        <taxon>Metazoa</taxon>
        <taxon>Ecdysozoa</taxon>
        <taxon>Arthropoda</taxon>
        <taxon>Hexapoda</taxon>
        <taxon>Insecta</taxon>
        <taxon>Pterygota</taxon>
        <taxon>Neoptera</taxon>
        <taxon>Endopterygota</taxon>
        <taxon>Hymenoptera</taxon>
        <taxon>Apocrita</taxon>
        <taxon>Aculeata</taxon>
        <taxon>Formicoidea</taxon>
        <taxon>Formicidae</taxon>
        <taxon>Formicinae</taxon>
        <taxon>Lasius</taxon>
        <taxon>Lasius</taxon>
    </lineage>
</organism>
<name>A0AAV2MYE8_9HYME</name>
<protein>
    <submittedName>
        <fullName evidence="1">Uncharacterized protein</fullName>
    </submittedName>
</protein>
<dbReference type="Proteomes" id="UP001497644">
    <property type="component" value="Unassembled WGS sequence"/>
</dbReference>
<sequence length="155" mass="17611">MFNMLKSILPKSSDNIFSNQYTIIAVYPQMHCNGQQNETHNTYIENAELNPNNENAAELNSNNENAAELNANNENCHNDNIVITSSVLRPVDETIPGVQSVIEKEVQDAPLYTLRRKTTEPVQMHNEIRAEELAWFFLFPKGRNGPHEPSQLHPP</sequence>
<gene>
    <name evidence="1" type="ORF">LPLAT_LOCUS9507</name>
</gene>
<dbReference type="AlphaFoldDB" id="A0AAV2MYE8"/>
<accession>A0AAV2MYE8</accession>